<proteinExistence type="predicted"/>
<dbReference type="Proteomes" id="UP000214365">
    <property type="component" value="Unassembled WGS sequence"/>
</dbReference>
<dbReference type="GO" id="GO:0016812">
    <property type="term" value="F:hydrolase activity, acting on carbon-nitrogen (but not peptide) bonds, in cyclic amides"/>
    <property type="evidence" value="ECO:0007669"/>
    <property type="project" value="InterPro"/>
</dbReference>
<name>A0A225AX78_TALAT</name>
<gene>
    <name evidence="1" type="ORF">UA08_05967</name>
</gene>
<reference evidence="1 2" key="1">
    <citation type="submission" date="2015-06" db="EMBL/GenBank/DDBJ databases">
        <title>Talaromyces atroroseus IBT 11181 draft genome.</title>
        <authorList>
            <person name="Rasmussen K.B."/>
            <person name="Rasmussen S."/>
            <person name="Petersen B."/>
            <person name="Sicheritz-Ponten T."/>
            <person name="Mortensen U.H."/>
            <person name="Thrane U."/>
        </authorList>
    </citation>
    <scope>NUCLEOTIDE SEQUENCE [LARGE SCALE GENOMIC DNA]</scope>
    <source>
        <strain evidence="1 2">IBT 11181</strain>
    </source>
</reference>
<evidence type="ECO:0000313" key="1">
    <source>
        <dbReference type="EMBL" id="OKL59055.1"/>
    </source>
</evidence>
<dbReference type="RefSeq" id="XP_020119176.1">
    <property type="nucleotide sequence ID" value="XM_020268296.1"/>
</dbReference>
<accession>A0A225AX78</accession>
<dbReference type="PROSITE" id="PS00482">
    <property type="entry name" value="DIHYDROOROTASE_1"/>
    <property type="match status" value="1"/>
</dbReference>
<evidence type="ECO:0000313" key="2">
    <source>
        <dbReference type="Proteomes" id="UP000214365"/>
    </source>
</evidence>
<sequence>MTYNYSTGDIARVQFIYFNRRSETDPYWRHHAHIPPTQVRWLRHGHRVPMANPPAGSGSPLSSCLMDQMGNMLNRDYPGWAFHSAEKPRDIHIHLRLPGYKARSVSIYIQKGPSRHVRAVQRLRVA</sequence>
<keyword evidence="2" id="KW-1185">Reference proteome</keyword>
<protein>
    <submittedName>
        <fullName evidence="1">Uncharacterized protein</fullName>
    </submittedName>
</protein>
<dbReference type="GeneID" id="31005723"/>
<organism evidence="1 2">
    <name type="scientific">Talaromyces atroroseus</name>
    <dbReference type="NCBI Taxonomy" id="1441469"/>
    <lineage>
        <taxon>Eukaryota</taxon>
        <taxon>Fungi</taxon>
        <taxon>Dikarya</taxon>
        <taxon>Ascomycota</taxon>
        <taxon>Pezizomycotina</taxon>
        <taxon>Eurotiomycetes</taxon>
        <taxon>Eurotiomycetidae</taxon>
        <taxon>Eurotiales</taxon>
        <taxon>Trichocomaceae</taxon>
        <taxon>Talaromyces</taxon>
        <taxon>Talaromyces sect. Trachyspermi</taxon>
    </lineage>
</organism>
<dbReference type="InterPro" id="IPR002195">
    <property type="entry name" value="Dihydroorotase_CS"/>
</dbReference>
<dbReference type="AlphaFoldDB" id="A0A225AX78"/>
<comment type="caution">
    <text evidence="1">The sequence shown here is derived from an EMBL/GenBank/DDBJ whole genome shotgun (WGS) entry which is preliminary data.</text>
</comment>
<dbReference type="EMBL" id="LFMY01000008">
    <property type="protein sequence ID" value="OKL59055.1"/>
    <property type="molecule type" value="Genomic_DNA"/>
</dbReference>